<dbReference type="Gene3D" id="3.30.450.40">
    <property type="match status" value="1"/>
</dbReference>
<evidence type="ECO:0000259" key="1">
    <source>
        <dbReference type="PROSITE" id="PS51833"/>
    </source>
</evidence>
<dbReference type="InterPro" id="IPR013976">
    <property type="entry name" value="HDOD"/>
</dbReference>
<reference evidence="2 3" key="1">
    <citation type="submission" date="2019-02" db="EMBL/GenBank/DDBJ databases">
        <title>Shewanella sp. D4-2 isolated from Dokdo Island.</title>
        <authorList>
            <person name="Baek K."/>
        </authorList>
    </citation>
    <scope>NUCLEOTIDE SEQUENCE [LARGE SCALE GENOMIC DNA]</scope>
    <source>
        <strain evidence="2 3">D4-2</strain>
    </source>
</reference>
<accession>A0A411PEN0</accession>
<organism evidence="2 3">
    <name type="scientific">Shewanella maritima</name>
    <dbReference type="NCBI Taxonomy" id="2520507"/>
    <lineage>
        <taxon>Bacteria</taxon>
        <taxon>Pseudomonadati</taxon>
        <taxon>Pseudomonadota</taxon>
        <taxon>Gammaproteobacteria</taxon>
        <taxon>Alteromonadales</taxon>
        <taxon>Shewanellaceae</taxon>
        <taxon>Shewanella</taxon>
    </lineage>
</organism>
<name>A0A411PEN0_9GAMM</name>
<dbReference type="OrthoDB" id="9791419at2"/>
<dbReference type="PROSITE" id="PS51833">
    <property type="entry name" value="HDOD"/>
    <property type="match status" value="1"/>
</dbReference>
<dbReference type="SUPFAM" id="SSF55781">
    <property type="entry name" value="GAF domain-like"/>
    <property type="match status" value="1"/>
</dbReference>
<dbReference type="InterPro" id="IPR052340">
    <property type="entry name" value="RNase_Y/CdgJ"/>
</dbReference>
<keyword evidence="3" id="KW-1185">Reference proteome</keyword>
<dbReference type="PANTHER" id="PTHR33525">
    <property type="match status" value="1"/>
</dbReference>
<dbReference type="Gene3D" id="1.10.3210.10">
    <property type="entry name" value="Hypothetical protein af1432"/>
    <property type="match status" value="1"/>
</dbReference>
<dbReference type="Proteomes" id="UP000291106">
    <property type="component" value="Chromosome"/>
</dbReference>
<proteinExistence type="predicted"/>
<dbReference type="KEGG" id="smai:EXU30_03970"/>
<dbReference type="AlphaFoldDB" id="A0A411PEN0"/>
<dbReference type="InterPro" id="IPR029016">
    <property type="entry name" value="GAF-like_dom_sf"/>
</dbReference>
<evidence type="ECO:0000313" key="3">
    <source>
        <dbReference type="Proteomes" id="UP000291106"/>
    </source>
</evidence>
<feature type="domain" description="HDOD" evidence="1">
    <location>
        <begin position="31"/>
        <end position="232"/>
    </location>
</feature>
<dbReference type="SUPFAM" id="SSF109604">
    <property type="entry name" value="HD-domain/PDEase-like"/>
    <property type="match status" value="1"/>
</dbReference>
<dbReference type="Pfam" id="PF08668">
    <property type="entry name" value="HDOD"/>
    <property type="match status" value="1"/>
</dbReference>
<gene>
    <name evidence="2" type="ORF">EXU30_03970</name>
</gene>
<protein>
    <submittedName>
        <fullName evidence="2">HDOD domain-containing protein</fullName>
    </submittedName>
</protein>
<evidence type="ECO:0000313" key="2">
    <source>
        <dbReference type="EMBL" id="QBF81948.1"/>
    </source>
</evidence>
<dbReference type="EMBL" id="CP036200">
    <property type="protein sequence ID" value="QBF81948.1"/>
    <property type="molecule type" value="Genomic_DNA"/>
</dbReference>
<dbReference type="PANTHER" id="PTHR33525:SF3">
    <property type="entry name" value="RIBONUCLEASE Y"/>
    <property type="match status" value="1"/>
</dbReference>
<sequence>MQLNSPSNSKQNQNQPRGADYWTKRISNQEIPALCSTVRELEKLAKDDVSSLAKLGQSVMHDNALTSRILRVANSAIYNKGNNQVSTVSRAAVVLGFDTIRNICITAKMLSSLLETKNLTEDVYQRLLKLMAQSFQAAMFARMMLDDHDESLREEAFIASLLYRIGEVGFWSVGDIQSERLDKQLKMADAESVRATINAELGTSFNQLSQGIARNWGLGELLVKSLTRPDERTPEIRSIYMADQLADVIMADRLDLPKFKKVMQQSGELVGVSSEEFAQKVLQCSEQTQKLAHAYGAGDLAEFLPNAQARIEAFAADDAEYFQQGNLPNLTIQLAQIRLLTEAIITKTDFNTVTMQTLEGILNGVGMDRCGLLLLSPNRKQLEPRVMYGEDKELLKRSLVILLDESGAVFTQSVRLKQAQLVDKLALESCLTLLPEAVAELIDKQGFMIAPLVVEDKVLGVFYADRIVSQQMLTEQDFQGFCHLVQLAGLSFATSMK</sequence>